<evidence type="ECO:0000313" key="3">
    <source>
        <dbReference type="Proteomes" id="UP000299102"/>
    </source>
</evidence>
<reference evidence="2 3" key="1">
    <citation type="journal article" date="2019" name="Commun. Biol.">
        <title>The bagworm genome reveals a unique fibroin gene that provides high tensile strength.</title>
        <authorList>
            <person name="Kono N."/>
            <person name="Nakamura H."/>
            <person name="Ohtoshi R."/>
            <person name="Tomita M."/>
            <person name="Numata K."/>
            <person name="Arakawa K."/>
        </authorList>
    </citation>
    <scope>NUCLEOTIDE SEQUENCE [LARGE SCALE GENOMIC DNA]</scope>
</reference>
<gene>
    <name evidence="2" type="ORF">EVAR_32652_1</name>
</gene>
<name>A0A4C1WW55_EUMVA</name>
<keyword evidence="3" id="KW-1185">Reference proteome</keyword>
<proteinExistence type="predicted"/>
<sequence>MPSHTSRKYALNYGRHKLEESSRQKEPKKPKTSSGKQTRELPSFGEPAVQLPRPVLVAQQVAAQSASAPGDRTAGTVQAIIISWQVA</sequence>
<feature type="compositionally biased region" description="Basic and acidic residues" evidence="1">
    <location>
        <begin position="16"/>
        <end position="29"/>
    </location>
</feature>
<dbReference type="AlphaFoldDB" id="A0A4C1WW55"/>
<comment type="caution">
    <text evidence="2">The sequence shown here is derived from an EMBL/GenBank/DDBJ whole genome shotgun (WGS) entry which is preliminary data.</text>
</comment>
<evidence type="ECO:0000256" key="1">
    <source>
        <dbReference type="SAM" id="MobiDB-lite"/>
    </source>
</evidence>
<organism evidence="2 3">
    <name type="scientific">Eumeta variegata</name>
    <name type="common">Bagworm moth</name>
    <name type="synonym">Eumeta japonica</name>
    <dbReference type="NCBI Taxonomy" id="151549"/>
    <lineage>
        <taxon>Eukaryota</taxon>
        <taxon>Metazoa</taxon>
        <taxon>Ecdysozoa</taxon>
        <taxon>Arthropoda</taxon>
        <taxon>Hexapoda</taxon>
        <taxon>Insecta</taxon>
        <taxon>Pterygota</taxon>
        <taxon>Neoptera</taxon>
        <taxon>Endopterygota</taxon>
        <taxon>Lepidoptera</taxon>
        <taxon>Glossata</taxon>
        <taxon>Ditrysia</taxon>
        <taxon>Tineoidea</taxon>
        <taxon>Psychidae</taxon>
        <taxon>Oiketicinae</taxon>
        <taxon>Eumeta</taxon>
    </lineage>
</organism>
<accession>A0A4C1WW55</accession>
<dbReference type="EMBL" id="BGZK01000643">
    <property type="protein sequence ID" value="GBP54305.1"/>
    <property type="molecule type" value="Genomic_DNA"/>
</dbReference>
<evidence type="ECO:0000313" key="2">
    <source>
        <dbReference type="EMBL" id="GBP54305.1"/>
    </source>
</evidence>
<feature type="region of interest" description="Disordered" evidence="1">
    <location>
        <begin position="1"/>
        <end position="49"/>
    </location>
</feature>
<protein>
    <submittedName>
        <fullName evidence="2">Uncharacterized protein</fullName>
    </submittedName>
</protein>
<dbReference type="Proteomes" id="UP000299102">
    <property type="component" value="Unassembled WGS sequence"/>
</dbReference>